<organism evidence="9 10">
    <name type="scientific">Zalerion maritima</name>
    <dbReference type="NCBI Taxonomy" id="339359"/>
    <lineage>
        <taxon>Eukaryota</taxon>
        <taxon>Fungi</taxon>
        <taxon>Dikarya</taxon>
        <taxon>Ascomycota</taxon>
        <taxon>Pezizomycotina</taxon>
        <taxon>Sordariomycetes</taxon>
        <taxon>Lulworthiomycetidae</taxon>
        <taxon>Lulworthiales</taxon>
        <taxon>Lulworthiaceae</taxon>
        <taxon>Zalerion</taxon>
    </lineage>
</organism>
<feature type="transmembrane region" description="Helical" evidence="7">
    <location>
        <begin position="220"/>
        <end position="238"/>
    </location>
</feature>
<protein>
    <submittedName>
        <fullName evidence="9">Integral membrane protein</fullName>
    </submittedName>
</protein>
<dbReference type="InterPro" id="IPR052337">
    <property type="entry name" value="SAT4-like"/>
</dbReference>
<dbReference type="EMBL" id="JAKWBI020000385">
    <property type="protein sequence ID" value="KAJ2895661.1"/>
    <property type="molecule type" value="Genomic_DNA"/>
</dbReference>
<evidence type="ECO:0000259" key="8">
    <source>
        <dbReference type="Pfam" id="PF20684"/>
    </source>
</evidence>
<evidence type="ECO:0000256" key="7">
    <source>
        <dbReference type="SAM" id="Phobius"/>
    </source>
</evidence>
<evidence type="ECO:0000256" key="4">
    <source>
        <dbReference type="ARBA" id="ARBA00023136"/>
    </source>
</evidence>
<dbReference type="GO" id="GO:0016020">
    <property type="term" value="C:membrane"/>
    <property type="evidence" value="ECO:0007669"/>
    <property type="project" value="UniProtKB-SubCell"/>
</dbReference>
<feature type="domain" description="Rhodopsin" evidence="8">
    <location>
        <begin position="40"/>
        <end position="282"/>
    </location>
</feature>
<evidence type="ECO:0000313" key="10">
    <source>
        <dbReference type="Proteomes" id="UP001201980"/>
    </source>
</evidence>
<evidence type="ECO:0000313" key="9">
    <source>
        <dbReference type="EMBL" id="KAJ2895661.1"/>
    </source>
</evidence>
<accession>A0AAD5RJ37</accession>
<gene>
    <name evidence="9" type="ORF">MKZ38_006267</name>
</gene>
<dbReference type="InterPro" id="IPR049326">
    <property type="entry name" value="Rhodopsin_dom_fungi"/>
</dbReference>
<proteinExistence type="inferred from homology"/>
<comment type="caution">
    <text evidence="9">The sequence shown here is derived from an EMBL/GenBank/DDBJ whole genome shotgun (WGS) entry which is preliminary data.</text>
</comment>
<feature type="region of interest" description="Disordered" evidence="6">
    <location>
        <begin position="376"/>
        <end position="412"/>
    </location>
</feature>
<keyword evidence="10" id="KW-1185">Reference proteome</keyword>
<evidence type="ECO:0000256" key="1">
    <source>
        <dbReference type="ARBA" id="ARBA00004141"/>
    </source>
</evidence>
<comment type="subcellular location">
    <subcellularLocation>
        <location evidence="1">Membrane</location>
        <topology evidence="1">Multi-pass membrane protein</topology>
    </subcellularLocation>
</comment>
<evidence type="ECO:0000256" key="3">
    <source>
        <dbReference type="ARBA" id="ARBA00022989"/>
    </source>
</evidence>
<evidence type="ECO:0000256" key="5">
    <source>
        <dbReference type="ARBA" id="ARBA00038359"/>
    </source>
</evidence>
<reference evidence="9" key="1">
    <citation type="submission" date="2022-07" db="EMBL/GenBank/DDBJ databases">
        <title>Draft genome sequence of Zalerion maritima ATCC 34329, a (micro)plastics degrading marine fungus.</title>
        <authorList>
            <person name="Paco A."/>
            <person name="Goncalves M.F.M."/>
            <person name="Rocha-Santos T.A.P."/>
            <person name="Alves A."/>
        </authorList>
    </citation>
    <scope>NUCLEOTIDE SEQUENCE</scope>
    <source>
        <strain evidence="9">ATCC 34329</strain>
    </source>
</reference>
<keyword evidence="3 7" id="KW-1133">Transmembrane helix</keyword>
<comment type="similarity">
    <text evidence="5">Belongs to the SAT4 family.</text>
</comment>
<dbReference type="Pfam" id="PF20684">
    <property type="entry name" value="Fung_rhodopsin"/>
    <property type="match status" value="1"/>
</dbReference>
<evidence type="ECO:0000256" key="2">
    <source>
        <dbReference type="ARBA" id="ARBA00022692"/>
    </source>
</evidence>
<name>A0AAD5RJ37_9PEZI</name>
<feature type="transmembrane region" description="Helical" evidence="7">
    <location>
        <begin position="186"/>
        <end position="208"/>
    </location>
</feature>
<keyword evidence="2 7" id="KW-0812">Transmembrane</keyword>
<keyword evidence="4 7" id="KW-0472">Membrane</keyword>
<feature type="transmembrane region" description="Helical" evidence="7">
    <location>
        <begin position="24"/>
        <end position="44"/>
    </location>
</feature>
<dbReference type="PANTHER" id="PTHR33048">
    <property type="entry name" value="PTH11-LIKE INTEGRAL MEMBRANE PROTEIN (AFU_ORTHOLOGUE AFUA_5G11245)"/>
    <property type="match status" value="1"/>
</dbReference>
<dbReference type="AlphaFoldDB" id="A0AAD5RJ37"/>
<feature type="transmembrane region" description="Helical" evidence="7">
    <location>
        <begin position="135"/>
        <end position="156"/>
    </location>
</feature>
<evidence type="ECO:0000256" key="6">
    <source>
        <dbReference type="SAM" id="MobiDB-lite"/>
    </source>
</evidence>
<dbReference type="Proteomes" id="UP001201980">
    <property type="component" value="Unassembled WGS sequence"/>
</dbReference>
<feature type="transmembrane region" description="Helical" evidence="7">
    <location>
        <begin position="56"/>
        <end position="80"/>
    </location>
</feature>
<sequence>MAEMAQVTGGDTENLLRERGIDLFTVQLVFVLLALLFTFLRVYVKVFMVKKTTPDDWTMYAATGMYVPYAVIAIYGIFVGGTGKHSVHLTPSGAAIALRSWYLCEVLYVPVSALARTSIALFLLRITNNRYHRWILYATLFTMFAISVVFFFVMTFQCSPPSYFWEQVLGAEGKCIPSDIVPNTTIAHSVICAVCDWTFGLLPVAMLWKVQLNRRTKVGVAVLLGMGIVAGVALIVRIPYIRFLAISTDFLFETIDVAIWTVMEPGLGIMAGCAATMRPLIKAWGFGPRSRQYAYNTNNSSMHHRSNGASVWGTSRAHMQKLSGKPCDGGSDIELNKSVQSPGMRSATIAADHAPVSGQQPEGAINVCTSIDVMTEHTAPRKDSESSDDISWSYPGRLASIKPEPARLPRPL</sequence>
<dbReference type="PANTHER" id="PTHR33048:SF96">
    <property type="entry name" value="INTEGRAL MEMBRANE PROTEIN"/>
    <property type="match status" value="1"/>
</dbReference>
<feature type="compositionally biased region" description="Basic and acidic residues" evidence="6">
    <location>
        <begin position="376"/>
        <end position="385"/>
    </location>
</feature>